<reference evidence="3" key="1">
    <citation type="submission" date="2016-06" db="EMBL/GenBank/DDBJ databases">
        <authorList>
            <person name="Rodrigo-Torres L."/>
            <person name="Arahal R.D."/>
            <person name="Lucena T."/>
        </authorList>
    </citation>
    <scope>NUCLEOTIDE SEQUENCE [LARGE SCALE GENOMIC DNA]</scope>
    <source>
        <strain evidence="3">CECT8203</strain>
    </source>
</reference>
<sequence length="87" mass="10285">MIEIHWSVALAMSFCSFLGILRVYGRRVDRFMKHVSAQMLRILNGSMKASNYAQQRTETDLYQIGSQERKYEFGDYIRQQTSRNKDL</sequence>
<name>A0A240EJK4_9VIBR</name>
<feature type="transmembrane region" description="Helical" evidence="1">
    <location>
        <begin position="6"/>
        <end position="24"/>
    </location>
</feature>
<dbReference type="OrthoDB" id="5877532at2"/>
<organism evidence="2 3">
    <name type="scientific">Vibrio thalassae</name>
    <dbReference type="NCBI Taxonomy" id="1243014"/>
    <lineage>
        <taxon>Bacteria</taxon>
        <taxon>Pseudomonadati</taxon>
        <taxon>Pseudomonadota</taxon>
        <taxon>Gammaproteobacteria</taxon>
        <taxon>Vibrionales</taxon>
        <taxon>Vibrionaceae</taxon>
        <taxon>Vibrio</taxon>
    </lineage>
</organism>
<keyword evidence="1" id="KW-1133">Transmembrane helix</keyword>
<evidence type="ECO:0000313" key="2">
    <source>
        <dbReference type="EMBL" id="SNX48766.1"/>
    </source>
</evidence>
<keyword evidence="1" id="KW-0472">Membrane</keyword>
<accession>A0A240EJK4</accession>
<keyword evidence="1" id="KW-0812">Transmembrane</keyword>
<dbReference type="RefSeq" id="WP_096993908.1">
    <property type="nucleotide sequence ID" value="NZ_JBHSII010000001.1"/>
</dbReference>
<dbReference type="Proteomes" id="UP000219336">
    <property type="component" value="Unassembled WGS sequence"/>
</dbReference>
<dbReference type="EMBL" id="OANU01000033">
    <property type="protein sequence ID" value="SNX48766.1"/>
    <property type="molecule type" value="Genomic_DNA"/>
</dbReference>
<protein>
    <submittedName>
        <fullName evidence="2">Uncharacterized protein</fullName>
    </submittedName>
</protein>
<keyword evidence="3" id="KW-1185">Reference proteome</keyword>
<proteinExistence type="predicted"/>
<gene>
    <name evidence="2" type="ORF">VTH8203_02403</name>
</gene>
<evidence type="ECO:0000313" key="3">
    <source>
        <dbReference type="Proteomes" id="UP000219336"/>
    </source>
</evidence>
<dbReference type="AlphaFoldDB" id="A0A240EJK4"/>
<evidence type="ECO:0000256" key="1">
    <source>
        <dbReference type="SAM" id="Phobius"/>
    </source>
</evidence>